<keyword evidence="1" id="KW-0732">Signal</keyword>
<comment type="caution">
    <text evidence="2">The sequence shown here is derived from an EMBL/GenBank/DDBJ whole genome shotgun (WGS) entry which is preliminary data.</text>
</comment>
<reference evidence="2 3" key="1">
    <citation type="submission" date="2023-08" db="EMBL/GenBank/DDBJ databases">
        <title>Genome sequencing of plant associated microbes to promote plant fitness in Sorghum bicolor and Oryza sativa.</title>
        <authorList>
            <person name="Coleman-Derr D."/>
        </authorList>
    </citation>
    <scope>NUCLEOTIDE SEQUENCE [LARGE SCALE GENOMIC DNA]</scope>
    <source>
        <strain evidence="2 3">SLBN-33</strain>
    </source>
</reference>
<protein>
    <submittedName>
        <fullName evidence="2">Uncharacterized protein</fullName>
    </submittedName>
</protein>
<proteinExistence type="predicted"/>
<gene>
    <name evidence="2" type="ORF">QF025_006666</name>
</gene>
<dbReference type="EMBL" id="JAVIZN010000002">
    <property type="protein sequence ID" value="MDR6207946.1"/>
    <property type="molecule type" value="Genomic_DNA"/>
</dbReference>
<dbReference type="AlphaFoldDB" id="A0ABD5CSU7"/>
<name>A0ABD5CSU7_9BURK</name>
<organism evidence="2 3">
    <name type="scientific">Paraburkholderia graminis</name>
    <dbReference type="NCBI Taxonomy" id="60548"/>
    <lineage>
        <taxon>Bacteria</taxon>
        <taxon>Pseudomonadati</taxon>
        <taxon>Pseudomonadota</taxon>
        <taxon>Betaproteobacteria</taxon>
        <taxon>Burkholderiales</taxon>
        <taxon>Burkholderiaceae</taxon>
        <taxon>Paraburkholderia</taxon>
    </lineage>
</organism>
<evidence type="ECO:0000256" key="1">
    <source>
        <dbReference type="SAM" id="SignalP"/>
    </source>
</evidence>
<dbReference type="RefSeq" id="WP_310035014.1">
    <property type="nucleotide sequence ID" value="NZ_JAVIZN010000002.1"/>
</dbReference>
<accession>A0ABD5CSU7</accession>
<sequence>MKRSIVVLSIALATLGTAPAWAQNASVPTAQSTQSTDSIVQMRSEIRTANSTYKARVKAANKVRDQAVAKARAERDKAVEAARSGSSTS</sequence>
<feature type="chain" id="PRO_5044825715" evidence="1">
    <location>
        <begin position="23"/>
        <end position="89"/>
    </location>
</feature>
<dbReference type="Proteomes" id="UP001245184">
    <property type="component" value="Unassembled WGS sequence"/>
</dbReference>
<feature type="signal peptide" evidence="1">
    <location>
        <begin position="1"/>
        <end position="22"/>
    </location>
</feature>
<evidence type="ECO:0000313" key="2">
    <source>
        <dbReference type="EMBL" id="MDR6207946.1"/>
    </source>
</evidence>
<evidence type="ECO:0000313" key="3">
    <source>
        <dbReference type="Proteomes" id="UP001245184"/>
    </source>
</evidence>